<sequence>MPSFPDPQALLHALFAAALKAADPSEEIARHLPSHVRGRLVVVGAGKAAAQMARVVEERWSGPLAGLVVTRYGHGVPCERITVVEASHPVPDEPGARAAQGLIDAVSGLGPDDVVLALVSGGGSALLTLPPPGIPLSDLQDLTRALLASGASITEMNTIRRHVSMAAGGRLARAAAPARVVTLAVSDVPGDLAHAIASGPTVEDPTTSAEARAILDRHAIAVSPALRAFLASPEAESVKPGGLPHGEFHLVAAPSLSLRAAAELADSRGVAVISLGDQVEGEARDVAAAHAAELRARIEAGMARPFVILSGGETTVTLRGSGRGGRNAEYALALAIAMEGWEGVHALACDTDGIDGTQDNAGAIVSGLTVSQARERGIDAAAHLADNDAYGFFERAGGLVVTGPTGTNVNDFRAILCV</sequence>
<keyword evidence="3" id="KW-0418">Kinase</keyword>
<feature type="domain" description="MOFRL-associated" evidence="2">
    <location>
        <begin position="11"/>
        <end position="230"/>
    </location>
</feature>
<dbReference type="Pfam" id="PF05161">
    <property type="entry name" value="MOFRL"/>
    <property type="match status" value="1"/>
</dbReference>
<proteinExistence type="predicted"/>
<name>A0A5B2VZT2_9HYPH</name>
<dbReference type="Gene3D" id="3.40.50.10180">
    <property type="entry name" value="Glycerate kinase, MOFRL-like N-terminal domain"/>
    <property type="match status" value="1"/>
</dbReference>
<dbReference type="InterPro" id="IPR037035">
    <property type="entry name" value="GK-like_C_sf"/>
</dbReference>
<evidence type="ECO:0000313" key="4">
    <source>
        <dbReference type="Proteomes" id="UP000323142"/>
    </source>
</evidence>
<evidence type="ECO:0000259" key="1">
    <source>
        <dbReference type="Pfam" id="PF05161"/>
    </source>
</evidence>
<dbReference type="InterPro" id="IPR038614">
    <property type="entry name" value="GK_N_sf"/>
</dbReference>
<dbReference type="OrthoDB" id="9766552at2"/>
<protein>
    <submittedName>
        <fullName evidence="3">Glycerate kinase</fullName>
    </submittedName>
</protein>
<dbReference type="EMBL" id="VUOA01000003">
    <property type="protein sequence ID" value="KAA2244208.1"/>
    <property type="molecule type" value="Genomic_DNA"/>
</dbReference>
<dbReference type="InterPro" id="IPR039760">
    <property type="entry name" value="MOFRL_protein"/>
</dbReference>
<evidence type="ECO:0000313" key="3">
    <source>
        <dbReference type="EMBL" id="KAA2244208.1"/>
    </source>
</evidence>
<accession>A0A5B2VZT2</accession>
<dbReference type="Gene3D" id="3.40.1480.10">
    <property type="entry name" value="MOFRL domain"/>
    <property type="match status" value="1"/>
</dbReference>
<organism evidence="3 4">
    <name type="scientific">Salinarimonas soli</name>
    <dbReference type="NCBI Taxonomy" id="1638099"/>
    <lineage>
        <taxon>Bacteria</taxon>
        <taxon>Pseudomonadati</taxon>
        <taxon>Pseudomonadota</taxon>
        <taxon>Alphaproteobacteria</taxon>
        <taxon>Hyphomicrobiales</taxon>
        <taxon>Salinarimonadaceae</taxon>
        <taxon>Salinarimonas</taxon>
    </lineage>
</organism>
<reference evidence="3 4" key="1">
    <citation type="submission" date="2019-09" db="EMBL/GenBank/DDBJ databases">
        <title>Salinarimonas rosea gen. nov., sp. nov., a new member of the a-2 subgroup of the Proteobacteria.</title>
        <authorList>
            <person name="Liu J."/>
        </authorList>
    </citation>
    <scope>NUCLEOTIDE SEQUENCE [LARGE SCALE GENOMIC DNA]</scope>
    <source>
        <strain evidence="3 4">BN140002</strain>
    </source>
</reference>
<dbReference type="AlphaFoldDB" id="A0A5B2VZT2"/>
<dbReference type="RefSeq" id="WP_149815113.1">
    <property type="nucleotide sequence ID" value="NZ_VUOA01000003.1"/>
</dbReference>
<comment type="caution">
    <text evidence="3">The sequence shown here is derived from an EMBL/GenBank/DDBJ whole genome shotgun (WGS) entry which is preliminary data.</text>
</comment>
<gene>
    <name evidence="3" type="ORF">F0L46_00740</name>
</gene>
<dbReference type="GO" id="GO:0008887">
    <property type="term" value="F:glycerate kinase activity"/>
    <property type="evidence" value="ECO:0007669"/>
    <property type="project" value="InterPro"/>
</dbReference>
<reference evidence="3 4" key="2">
    <citation type="submission" date="2019-09" db="EMBL/GenBank/DDBJ databases">
        <authorList>
            <person name="Jin C."/>
        </authorList>
    </citation>
    <scope>NUCLEOTIDE SEQUENCE [LARGE SCALE GENOMIC DNA]</scope>
    <source>
        <strain evidence="3 4">BN140002</strain>
    </source>
</reference>
<dbReference type="GO" id="GO:0005737">
    <property type="term" value="C:cytoplasm"/>
    <property type="evidence" value="ECO:0007669"/>
    <property type="project" value="TreeGrafter"/>
</dbReference>
<dbReference type="PANTHER" id="PTHR12227">
    <property type="entry name" value="GLYCERATE KINASE"/>
    <property type="match status" value="1"/>
</dbReference>
<dbReference type="FunFam" id="3.40.1480.10:FF:000002">
    <property type="entry name" value="Glycerate kinase"/>
    <property type="match status" value="1"/>
</dbReference>
<keyword evidence="4" id="KW-1185">Reference proteome</keyword>
<keyword evidence="3" id="KW-0808">Transferase</keyword>
<dbReference type="Pfam" id="PF13660">
    <property type="entry name" value="DUF4147"/>
    <property type="match status" value="1"/>
</dbReference>
<evidence type="ECO:0000259" key="2">
    <source>
        <dbReference type="Pfam" id="PF13660"/>
    </source>
</evidence>
<dbReference type="InterPro" id="IPR007835">
    <property type="entry name" value="MOFRL"/>
</dbReference>
<feature type="domain" description="MOFRL" evidence="1">
    <location>
        <begin position="307"/>
        <end position="411"/>
    </location>
</feature>
<dbReference type="SUPFAM" id="SSF82544">
    <property type="entry name" value="GckA/TtuD-like"/>
    <property type="match status" value="1"/>
</dbReference>
<dbReference type="PANTHER" id="PTHR12227:SF0">
    <property type="entry name" value="GLYCERATE KINASE"/>
    <property type="match status" value="1"/>
</dbReference>
<dbReference type="Proteomes" id="UP000323142">
    <property type="component" value="Unassembled WGS sequence"/>
</dbReference>
<dbReference type="InterPro" id="IPR025286">
    <property type="entry name" value="MOFRL_assoc_dom"/>
</dbReference>